<comment type="subcellular location">
    <subcellularLocation>
        <location evidence="1 7">Cell outer membrane</location>
        <topology evidence="1 7">Multi-pass membrane protein</topology>
    </subcellularLocation>
</comment>
<dbReference type="InterPro" id="IPR036942">
    <property type="entry name" value="Beta-barrel_TonB_sf"/>
</dbReference>
<evidence type="ECO:0000256" key="4">
    <source>
        <dbReference type="ARBA" id="ARBA00022692"/>
    </source>
</evidence>
<keyword evidence="2 7" id="KW-0813">Transport</keyword>
<evidence type="ECO:0000313" key="9">
    <source>
        <dbReference type="EMBL" id="MCP9762790.1"/>
    </source>
</evidence>
<organism evidence="9 10">
    <name type="scientific">Lacihabitans soyangensis</name>
    <dbReference type="NCBI Taxonomy" id="869394"/>
    <lineage>
        <taxon>Bacteria</taxon>
        <taxon>Pseudomonadati</taxon>
        <taxon>Bacteroidota</taxon>
        <taxon>Cytophagia</taxon>
        <taxon>Cytophagales</taxon>
        <taxon>Leadbetterellaceae</taxon>
        <taxon>Lacihabitans</taxon>
    </lineage>
</organism>
<keyword evidence="4 7" id="KW-0812">Transmembrane</keyword>
<evidence type="ECO:0000256" key="3">
    <source>
        <dbReference type="ARBA" id="ARBA00022452"/>
    </source>
</evidence>
<dbReference type="InterPro" id="IPR023997">
    <property type="entry name" value="TonB-dep_OMP_SusC/RagA_CS"/>
</dbReference>
<sequence>MGLVFLVGLQTSYGQLMKVTGKVTSTEDGSALPGVTVQIKSTNRGTQTDVNGAFSIEAGPKEILSFSFIGLQPVEVTVGNQTVINVNMASSDKFLNEIVVVGYGQQSKKMSTQTISTIGSKSIANRPVLAPQDLLQGQAAGVQMVGSSGLLGANPVIRIRGAASITGGGQPLFVVDGVPLNDGTLSAGQGAPVGLNPLLNINPQDIESMSVLKDAAAVSIYGSRGANGVILINTKKGTSDRKTEINLDTYTGFSNATNLIPMMNTEQFNTYSADYRKARNLAAVTNPTDYFDWPTNVVQQGRTNNVSLSARGGSQNTTFFIGGTYATESGFTIGNDLRRLAGRLNLEHKATKYLTLGTNLSLSNVDMDRIGAENSTFAPLTSSYLMLPYVLPRDAAGNFVNTGFVQNVLGIEALNTNRFVSKRTTGNIYADFKIIKNLTFRTDFGMDYNSGDSKQRQVDLFTPTGSASRDFQYDSKWLSTNTLKYNTGFGKSTISALAGYSYETALFDRILVAGTGFASDGLPNVVSAATPTSTVEERSEWALESQFGRFNYGFDNKYLFEASVRRDGSSRFGADNRYALFYAVSGGWVVSEEKFLKNQKFINFLKLTASYGTAGNDRIGNFSSLDLYGGGVLSDYAGSPGLRPTQVPNRSLTWEETAQLDLGINTTFYKNMFTLSVNYFDKITSGILLDVPFPFTTGFASASRNIGKMQNKGVEVDLNVNIINKGDLTWSFGLNSAYLKNEVLELPDASVDADGNRFVAGSGAQRAVVGRTLNEFFLVKGLGVNPATGNYEWASKDGTPTTTYSANNRVFTGSAIPKWTGGFNTNVAYKGIDFSAQFSYTYGNKVLIDGLRFTENMNPAAGFNKSTTLLDYWKQAGDVAFAPSLASTTAPLFNQLSTLQLQNGSFLRLRNASLGYTIPAKLVEKAKAFRSVRLYALGQNLWLLKDKNFRGPDPEVSANGPNNQILGESFFALPQARTVTFGLNLGF</sequence>
<evidence type="ECO:0000256" key="7">
    <source>
        <dbReference type="PROSITE-ProRule" id="PRU01360"/>
    </source>
</evidence>
<dbReference type="InterPro" id="IPR023996">
    <property type="entry name" value="TonB-dep_OMP_SusC/RagA"/>
</dbReference>
<gene>
    <name evidence="9" type="ORF">EGI31_07460</name>
</gene>
<dbReference type="SUPFAM" id="SSF49464">
    <property type="entry name" value="Carboxypeptidase regulatory domain-like"/>
    <property type="match status" value="1"/>
</dbReference>
<dbReference type="InterPro" id="IPR037066">
    <property type="entry name" value="Plug_dom_sf"/>
</dbReference>
<dbReference type="Gene3D" id="2.60.40.1120">
    <property type="entry name" value="Carboxypeptidase-like, regulatory domain"/>
    <property type="match status" value="1"/>
</dbReference>
<keyword evidence="3 7" id="KW-1134">Transmembrane beta strand</keyword>
<dbReference type="InterPro" id="IPR012910">
    <property type="entry name" value="Plug_dom"/>
</dbReference>
<dbReference type="NCBIfam" id="TIGR04056">
    <property type="entry name" value="OMP_RagA_SusC"/>
    <property type="match status" value="1"/>
</dbReference>
<dbReference type="Gene3D" id="2.170.130.10">
    <property type="entry name" value="TonB-dependent receptor, plug domain"/>
    <property type="match status" value="1"/>
</dbReference>
<evidence type="ECO:0000256" key="2">
    <source>
        <dbReference type="ARBA" id="ARBA00022448"/>
    </source>
</evidence>
<dbReference type="Gene3D" id="2.40.170.20">
    <property type="entry name" value="TonB-dependent receptor, beta-barrel domain"/>
    <property type="match status" value="1"/>
</dbReference>
<keyword evidence="6 7" id="KW-0998">Cell outer membrane</keyword>
<dbReference type="GO" id="GO:0009279">
    <property type="term" value="C:cell outer membrane"/>
    <property type="evidence" value="ECO:0007669"/>
    <property type="project" value="UniProtKB-SubCell"/>
</dbReference>
<feature type="domain" description="TonB-dependent receptor plug" evidence="8">
    <location>
        <begin position="108"/>
        <end position="229"/>
    </location>
</feature>
<evidence type="ECO:0000256" key="5">
    <source>
        <dbReference type="ARBA" id="ARBA00023136"/>
    </source>
</evidence>
<dbReference type="Pfam" id="PF13715">
    <property type="entry name" value="CarbopepD_reg_2"/>
    <property type="match status" value="1"/>
</dbReference>
<keyword evidence="10" id="KW-1185">Reference proteome</keyword>
<evidence type="ECO:0000256" key="6">
    <source>
        <dbReference type="ARBA" id="ARBA00023237"/>
    </source>
</evidence>
<dbReference type="Pfam" id="PF07715">
    <property type="entry name" value="Plug"/>
    <property type="match status" value="1"/>
</dbReference>
<keyword evidence="9" id="KW-0675">Receptor</keyword>
<dbReference type="AlphaFoldDB" id="A0AAE3KWF2"/>
<dbReference type="EMBL" id="RJUF01000015">
    <property type="protein sequence ID" value="MCP9762790.1"/>
    <property type="molecule type" value="Genomic_DNA"/>
</dbReference>
<dbReference type="Proteomes" id="UP001204144">
    <property type="component" value="Unassembled WGS sequence"/>
</dbReference>
<evidence type="ECO:0000259" key="8">
    <source>
        <dbReference type="Pfam" id="PF07715"/>
    </source>
</evidence>
<dbReference type="PROSITE" id="PS52016">
    <property type="entry name" value="TONB_DEPENDENT_REC_3"/>
    <property type="match status" value="1"/>
</dbReference>
<dbReference type="NCBIfam" id="TIGR04057">
    <property type="entry name" value="SusC_RagA_signa"/>
    <property type="match status" value="1"/>
</dbReference>
<keyword evidence="5 7" id="KW-0472">Membrane</keyword>
<evidence type="ECO:0000313" key="10">
    <source>
        <dbReference type="Proteomes" id="UP001204144"/>
    </source>
</evidence>
<comment type="caution">
    <text evidence="9">The sequence shown here is derived from an EMBL/GenBank/DDBJ whole genome shotgun (WGS) entry which is preliminary data.</text>
</comment>
<protein>
    <submittedName>
        <fullName evidence="9">TonB-dependent receptor</fullName>
    </submittedName>
</protein>
<proteinExistence type="inferred from homology"/>
<name>A0AAE3KWF2_9BACT</name>
<accession>A0AAE3KWF2</accession>
<evidence type="ECO:0000256" key="1">
    <source>
        <dbReference type="ARBA" id="ARBA00004571"/>
    </source>
</evidence>
<comment type="similarity">
    <text evidence="7">Belongs to the TonB-dependent receptor family.</text>
</comment>
<dbReference type="InterPro" id="IPR039426">
    <property type="entry name" value="TonB-dep_rcpt-like"/>
</dbReference>
<dbReference type="InterPro" id="IPR008969">
    <property type="entry name" value="CarboxyPept-like_regulatory"/>
</dbReference>
<reference evidence="9 10" key="1">
    <citation type="submission" date="2018-11" db="EMBL/GenBank/DDBJ databases">
        <title>Novel bacteria species description.</title>
        <authorList>
            <person name="Han J.-H."/>
        </authorList>
    </citation>
    <scope>NUCLEOTIDE SEQUENCE [LARGE SCALE GENOMIC DNA]</scope>
    <source>
        <strain evidence="9 10">KCTC23259</strain>
    </source>
</reference>
<dbReference type="SUPFAM" id="SSF56935">
    <property type="entry name" value="Porins"/>
    <property type="match status" value="1"/>
</dbReference>